<dbReference type="SUPFAM" id="SSF47336">
    <property type="entry name" value="ACP-like"/>
    <property type="match status" value="1"/>
</dbReference>
<accession>A0ABS5IAB0</accession>
<comment type="caution">
    <text evidence="1">The sequence shown here is derived from an EMBL/GenBank/DDBJ whole genome shotgun (WGS) entry which is preliminary data.</text>
</comment>
<reference evidence="1 2" key="1">
    <citation type="submission" date="2021-04" db="EMBL/GenBank/DDBJ databases">
        <title>Magnetospirillum sulfuroxidans sp. nov., a facultative chemolithoautotrophic sulfur-oxidizing alphaproteobacterium isolated from freshwater sediment and proposals for Paramagetospirillum gen. nov., and Magnetospirillaceae fam. nov.</title>
        <authorList>
            <person name="Koziaeva V."/>
            <person name="Geelhoed J.S."/>
            <person name="Sorokin D.Y."/>
            <person name="Grouzdev D.S."/>
        </authorList>
    </citation>
    <scope>NUCLEOTIDE SEQUENCE [LARGE SCALE GENOMIC DNA]</scope>
    <source>
        <strain evidence="1 2">J10</strain>
    </source>
</reference>
<proteinExistence type="predicted"/>
<dbReference type="RefSeq" id="WP_211547035.1">
    <property type="nucleotide sequence ID" value="NZ_JAGTUF010000004.1"/>
</dbReference>
<organism evidence="1 2">
    <name type="scientific">Magnetospirillum sulfuroxidans</name>
    <dbReference type="NCBI Taxonomy" id="611300"/>
    <lineage>
        <taxon>Bacteria</taxon>
        <taxon>Pseudomonadati</taxon>
        <taxon>Pseudomonadota</taxon>
        <taxon>Alphaproteobacteria</taxon>
        <taxon>Rhodospirillales</taxon>
        <taxon>Rhodospirillaceae</taxon>
        <taxon>Magnetospirillum</taxon>
    </lineage>
</organism>
<keyword evidence="2" id="KW-1185">Reference proteome</keyword>
<dbReference type="EMBL" id="JAGTUF010000004">
    <property type="protein sequence ID" value="MBR9971345.1"/>
    <property type="molecule type" value="Genomic_DNA"/>
</dbReference>
<dbReference type="Gene3D" id="1.10.1200.10">
    <property type="entry name" value="ACP-like"/>
    <property type="match status" value="1"/>
</dbReference>
<dbReference type="InterPro" id="IPR036736">
    <property type="entry name" value="ACP-like_sf"/>
</dbReference>
<protein>
    <submittedName>
        <fullName evidence="1">Acyl carrier protein</fullName>
    </submittedName>
</protein>
<name>A0ABS5IAB0_9PROT</name>
<evidence type="ECO:0000313" key="2">
    <source>
        <dbReference type="Proteomes" id="UP000680714"/>
    </source>
</evidence>
<sequence>MSEQDILAALQGWFVEKTGTEADPASRYLETSGLDSFEVIELIGFIEANFPFRFQSGDFQKAEFFSLNGLSHMIAAGGNG</sequence>
<dbReference type="Proteomes" id="UP000680714">
    <property type="component" value="Unassembled WGS sequence"/>
</dbReference>
<evidence type="ECO:0000313" key="1">
    <source>
        <dbReference type="EMBL" id="MBR9971345.1"/>
    </source>
</evidence>
<gene>
    <name evidence="1" type="ORF">KEC16_06440</name>
</gene>